<sequence length="121" mass="13836">MLPPKLPPPLPLPPRRFELEFEFRCGGVGYDITSLWFLHGSRRTNERTNEQAEGRNDDGRDRCTATERTSPTTIWLFACGRARARTHTPNQLEHGSKLLKALEVECRRKEQTGVYLSIGVK</sequence>
<keyword evidence="3" id="KW-1185">Reference proteome</keyword>
<dbReference type="EMBL" id="JAKWBI020000003">
    <property type="protein sequence ID" value="KAJ2907226.1"/>
    <property type="molecule type" value="Genomic_DNA"/>
</dbReference>
<organism evidence="2 3">
    <name type="scientific">Zalerion maritima</name>
    <dbReference type="NCBI Taxonomy" id="339359"/>
    <lineage>
        <taxon>Eukaryota</taxon>
        <taxon>Fungi</taxon>
        <taxon>Dikarya</taxon>
        <taxon>Ascomycota</taxon>
        <taxon>Pezizomycotina</taxon>
        <taxon>Sordariomycetes</taxon>
        <taxon>Lulworthiomycetidae</taxon>
        <taxon>Lulworthiales</taxon>
        <taxon>Lulworthiaceae</taxon>
        <taxon>Zalerion</taxon>
    </lineage>
</organism>
<dbReference type="Proteomes" id="UP001201980">
    <property type="component" value="Unassembled WGS sequence"/>
</dbReference>
<name>A0AAD5WXM5_9PEZI</name>
<proteinExistence type="predicted"/>
<protein>
    <submittedName>
        <fullName evidence="2">Uncharacterized protein</fullName>
    </submittedName>
</protein>
<gene>
    <name evidence="2" type="ORF">MKZ38_006520</name>
</gene>
<feature type="compositionally biased region" description="Basic and acidic residues" evidence="1">
    <location>
        <begin position="43"/>
        <end position="65"/>
    </location>
</feature>
<feature type="region of interest" description="Disordered" evidence="1">
    <location>
        <begin position="43"/>
        <end position="66"/>
    </location>
</feature>
<evidence type="ECO:0000313" key="2">
    <source>
        <dbReference type="EMBL" id="KAJ2907226.1"/>
    </source>
</evidence>
<reference evidence="2" key="1">
    <citation type="submission" date="2022-07" db="EMBL/GenBank/DDBJ databases">
        <title>Draft genome sequence of Zalerion maritima ATCC 34329, a (micro)plastics degrading marine fungus.</title>
        <authorList>
            <person name="Paco A."/>
            <person name="Goncalves M.F.M."/>
            <person name="Rocha-Santos T.A.P."/>
            <person name="Alves A."/>
        </authorList>
    </citation>
    <scope>NUCLEOTIDE SEQUENCE</scope>
    <source>
        <strain evidence="2">ATCC 34329</strain>
    </source>
</reference>
<accession>A0AAD5WXM5</accession>
<evidence type="ECO:0000256" key="1">
    <source>
        <dbReference type="SAM" id="MobiDB-lite"/>
    </source>
</evidence>
<evidence type="ECO:0000313" key="3">
    <source>
        <dbReference type="Proteomes" id="UP001201980"/>
    </source>
</evidence>
<dbReference type="AlphaFoldDB" id="A0AAD5WXM5"/>
<comment type="caution">
    <text evidence="2">The sequence shown here is derived from an EMBL/GenBank/DDBJ whole genome shotgun (WGS) entry which is preliminary data.</text>
</comment>